<name>A0A091BGD5_9GAMM</name>
<comment type="caution">
    <text evidence="7">The sequence shown here is derived from an EMBL/GenBank/DDBJ whole genome shotgun (WGS) entry which is preliminary data.</text>
</comment>
<evidence type="ECO:0000256" key="4">
    <source>
        <dbReference type="ARBA" id="ARBA00022989"/>
    </source>
</evidence>
<evidence type="ECO:0000256" key="3">
    <source>
        <dbReference type="ARBA" id="ARBA00022692"/>
    </source>
</evidence>
<reference evidence="7 8" key="1">
    <citation type="submission" date="2013-09" db="EMBL/GenBank/DDBJ databases">
        <title>Genome sequencing of Arenimonas composti.</title>
        <authorList>
            <person name="Chen F."/>
            <person name="Wang G."/>
        </authorList>
    </citation>
    <scope>NUCLEOTIDE SEQUENCE [LARGE SCALE GENOMIC DNA]</scope>
    <source>
        <strain evidence="7 8">TR7-09</strain>
    </source>
</reference>
<organism evidence="7 8">
    <name type="scientific">Arenimonas composti TR7-09 = DSM 18010</name>
    <dbReference type="NCBI Taxonomy" id="1121013"/>
    <lineage>
        <taxon>Bacteria</taxon>
        <taxon>Pseudomonadati</taxon>
        <taxon>Pseudomonadota</taxon>
        <taxon>Gammaproteobacteria</taxon>
        <taxon>Lysobacterales</taxon>
        <taxon>Lysobacteraceae</taxon>
        <taxon>Arenimonas</taxon>
    </lineage>
</organism>
<dbReference type="OrthoDB" id="9789940at2"/>
<comment type="subcellular location">
    <subcellularLocation>
        <location evidence="6">Cell membrane</location>
        <topology evidence="6">Multi-pass membrane protein</topology>
    </subcellularLocation>
    <subcellularLocation>
        <location evidence="1">Membrane</location>
    </subcellularLocation>
</comment>
<keyword evidence="4 6" id="KW-1133">Transmembrane helix</keyword>
<dbReference type="Pfam" id="PF02104">
    <property type="entry name" value="SURF1"/>
    <property type="match status" value="1"/>
</dbReference>
<accession>A0A091BGD5</accession>
<dbReference type="GO" id="GO:0005886">
    <property type="term" value="C:plasma membrane"/>
    <property type="evidence" value="ECO:0007669"/>
    <property type="project" value="UniProtKB-SubCell"/>
</dbReference>
<sequence length="241" mass="25192">MRRLALNLLALVLVVAFCALGRWQLGREQVKREQLAAAEAALVAAPQPLAAALAAPAPPGFHAVRVEGRARFGGAPVWLDNQRRGQAVGVRLYCVATPLAGADAPAAAPLLVDLGWLPLPGDRTLPGAACPQGEHPLAGLLVPPPATGLVLGPGVEQKGGAWLATRIDPAQLAGVLAAPGLADRVLRLDPALPLGFERDLEMLANTLPPERHRGYAVQWFGLAATLAIIAVVLNLRRKSRS</sequence>
<dbReference type="AlphaFoldDB" id="A0A091BGD5"/>
<keyword evidence="6" id="KW-1003">Cell membrane</keyword>
<keyword evidence="3 6" id="KW-0812">Transmembrane</keyword>
<keyword evidence="5 6" id="KW-0472">Membrane</keyword>
<proteinExistence type="inferred from homology"/>
<evidence type="ECO:0000313" key="8">
    <source>
        <dbReference type="Proteomes" id="UP000029391"/>
    </source>
</evidence>
<comment type="similarity">
    <text evidence="2 6">Belongs to the SURF1 family.</text>
</comment>
<dbReference type="CDD" id="cd06662">
    <property type="entry name" value="SURF1"/>
    <property type="match status" value="1"/>
</dbReference>
<dbReference type="InterPro" id="IPR045214">
    <property type="entry name" value="Surf1/Surf4"/>
</dbReference>
<evidence type="ECO:0000256" key="1">
    <source>
        <dbReference type="ARBA" id="ARBA00004370"/>
    </source>
</evidence>
<dbReference type="STRING" id="1121013.GCA_000426365_02373"/>
<dbReference type="PROSITE" id="PS50895">
    <property type="entry name" value="SURF1"/>
    <property type="match status" value="1"/>
</dbReference>
<dbReference type="InterPro" id="IPR002994">
    <property type="entry name" value="Surf1/Shy1"/>
</dbReference>
<dbReference type="eggNOG" id="COG3346">
    <property type="taxonomic scope" value="Bacteria"/>
</dbReference>
<dbReference type="RefSeq" id="WP_026817320.1">
    <property type="nucleotide sequence ID" value="NZ_AUFF01000007.1"/>
</dbReference>
<keyword evidence="8" id="KW-1185">Reference proteome</keyword>
<evidence type="ECO:0000256" key="6">
    <source>
        <dbReference type="RuleBase" id="RU363076"/>
    </source>
</evidence>
<evidence type="ECO:0000256" key="2">
    <source>
        <dbReference type="ARBA" id="ARBA00007165"/>
    </source>
</evidence>
<dbReference type="Proteomes" id="UP000029391">
    <property type="component" value="Unassembled WGS sequence"/>
</dbReference>
<dbReference type="PANTHER" id="PTHR23427">
    <property type="entry name" value="SURFEIT LOCUS PROTEIN"/>
    <property type="match status" value="1"/>
</dbReference>
<evidence type="ECO:0000313" key="7">
    <source>
        <dbReference type="EMBL" id="KFN49859.1"/>
    </source>
</evidence>
<feature type="transmembrane region" description="Helical" evidence="6">
    <location>
        <begin position="215"/>
        <end position="235"/>
    </location>
</feature>
<comment type="caution">
    <text evidence="6">Lacks conserved residue(s) required for the propagation of feature annotation.</text>
</comment>
<evidence type="ECO:0000256" key="5">
    <source>
        <dbReference type="ARBA" id="ARBA00023136"/>
    </source>
</evidence>
<protein>
    <recommendedName>
        <fullName evidence="6">SURF1-like protein</fullName>
    </recommendedName>
</protein>
<dbReference type="EMBL" id="AWXU01000028">
    <property type="protein sequence ID" value="KFN49859.1"/>
    <property type="molecule type" value="Genomic_DNA"/>
</dbReference>
<gene>
    <name evidence="7" type="ORF">P873_09045</name>
</gene>
<dbReference type="PANTHER" id="PTHR23427:SF2">
    <property type="entry name" value="SURFEIT LOCUS PROTEIN 1"/>
    <property type="match status" value="1"/>
</dbReference>